<organism evidence="7 8">
    <name type="scientific">Panagrellus redivivus</name>
    <name type="common">Microworm</name>
    <dbReference type="NCBI Taxonomy" id="6233"/>
    <lineage>
        <taxon>Eukaryota</taxon>
        <taxon>Metazoa</taxon>
        <taxon>Ecdysozoa</taxon>
        <taxon>Nematoda</taxon>
        <taxon>Chromadorea</taxon>
        <taxon>Rhabditida</taxon>
        <taxon>Tylenchina</taxon>
        <taxon>Panagrolaimomorpha</taxon>
        <taxon>Panagrolaimoidea</taxon>
        <taxon>Panagrolaimidae</taxon>
        <taxon>Panagrellus</taxon>
    </lineage>
</organism>
<dbReference type="SUPFAM" id="SSF90229">
    <property type="entry name" value="CCCH zinc finger"/>
    <property type="match status" value="1"/>
</dbReference>
<feature type="domain" description="C3H1-type" evidence="6">
    <location>
        <begin position="50"/>
        <end position="78"/>
    </location>
</feature>
<evidence type="ECO:0000313" key="7">
    <source>
        <dbReference type="Proteomes" id="UP000492821"/>
    </source>
</evidence>
<dbReference type="WBParaSite" id="Pan_g23541.t1">
    <property type="protein sequence ID" value="Pan_g23541.t1"/>
    <property type="gene ID" value="Pan_g23541"/>
</dbReference>
<feature type="region of interest" description="Disordered" evidence="5">
    <location>
        <begin position="82"/>
        <end position="114"/>
    </location>
</feature>
<evidence type="ECO:0000259" key="6">
    <source>
        <dbReference type="PROSITE" id="PS50103"/>
    </source>
</evidence>
<keyword evidence="1 4" id="KW-0479">Metal-binding</keyword>
<keyword evidence="7" id="KW-1185">Reference proteome</keyword>
<evidence type="ECO:0000256" key="5">
    <source>
        <dbReference type="SAM" id="MobiDB-lite"/>
    </source>
</evidence>
<evidence type="ECO:0000256" key="4">
    <source>
        <dbReference type="PROSITE-ProRule" id="PRU00723"/>
    </source>
</evidence>
<keyword evidence="3 4" id="KW-0862">Zinc</keyword>
<dbReference type="AlphaFoldDB" id="A0A7E4ZXN9"/>
<evidence type="ECO:0000256" key="3">
    <source>
        <dbReference type="ARBA" id="ARBA00022833"/>
    </source>
</evidence>
<evidence type="ECO:0000256" key="1">
    <source>
        <dbReference type="ARBA" id="ARBA00022723"/>
    </source>
</evidence>
<name>A0A7E4ZXN9_PANRE</name>
<feature type="compositionally biased region" description="Polar residues" evidence="5">
    <location>
        <begin position="90"/>
        <end position="99"/>
    </location>
</feature>
<reference evidence="7" key="1">
    <citation type="journal article" date="2013" name="Genetics">
        <title>The draft genome and transcriptome of Panagrellus redivivus are shaped by the harsh demands of a free-living lifestyle.</title>
        <authorList>
            <person name="Srinivasan J."/>
            <person name="Dillman A.R."/>
            <person name="Macchietto M.G."/>
            <person name="Heikkinen L."/>
            <person name="Lakso M."/>
            <person name="Fracchia K.M."/>
            <person name="Antoshechkin I."/>
            <person name="Mortazavi A."/>
            <person name="Wong G."/>
            <person name="Sternberg P.W."/>
        </authorList>
    </citation>
    <scope>NUCLEOTIDE SEQUENCE [LARGE SCALE GENOMIC DNA]</scope>
    <source>
        <strain evidence="7">MT8872</strain>
    </source>
</reference>
<protein>
    <submittedName>
        <fullName evidence="8">C3H1-type domain-containing protein</fullName>
    </submittedName>
</protein>
<sequence>MPTTTMPDKSCPPPMTRVPFCSPVTPEDRSAIPVTAEDRCTSPVCRPKTGPRKTHCLAYKRNGICSNGQLCPFAHDRSEINSPIPAPNKTIPSSSNSTDVPAIPNPPTQSSMAHRQPIDAVEFRKIAISPPESHRPSREAFGIMIRELGALAWGL</sequence>
<keyword evidence="2 4" id="KW-0863">Zinc-finger</keyword>
<reference evidence="8" key="2">
    <citation type="submission" date="2020-10" db="UniProtKB">
        <authorList>
            <consortium name="WormBaseParasite"/>
        </authorList>
    </citation>
    <scope>IDENTIFICATION</scope>
</reference>
<evidence type="ECO:0000313" key="8">
    <source>
        <dbReference type="WBParaSite" id="Pan_g23541.t1"/>
    </source>
</evidence>
<dbReference type="InterPro" id="IPR000571">
    <property type="entry name" value="Znf_CCCH"/>
</dbReference>
<dbReference type="GO" id="GO:0008270">
    <property type="term" value="F:zinc ion binding"/>
    <property type="evidence" value="ECO:0007669"/>
    <property type="project" value="UniProtKB-KW"/>
</dbReference>
<dbReference type="Pfam" id="PF00642">
    <property type="entry name" value="zf-CCCH"/>
    <property type="match status" value="1"/>
</dbReference>
<evidence type="ECO:0000256" key="2">
    <source>
        <dbReference type="ARBA" id="ARBA00022771"/>
    </source>
</evidence>
<dbReference type="Proteomes" id="UP000492821">
    <property type="component" value="Unassembled WGS sequence"/>
</dbReference>
<dbReference type="InterPro" id="IPR036855">
    <property type="entry name" value="Znf_CCCH_sf"/>
</dbReference>
<feature type="zinc finger region" description="C3H1-type" evidence="4">
    <location>
        <begin position="50"/>
        <end position="78"/>
    </location>
</feature>
<dbReference type="PROSITE" id="PS50103">
    <property type="entry name" value="ZF_C3H1"/>
    <property type="match status" value="1"/>
</dbReference>
<proteinExistence type="predicted"/>
<accession>A0A7E4ZXN9</accession>